<comment type="caution">
    <text evidence="2">The sequence shown here is derived from an EMBL/GenBank/DDBJ whole genome shotgun (WGS) entry which is preliminary data.</text>
</comment>
<keyword evidence="3" id="KW-1185">Reference proteome</keyword>
<dbReference type="HOGENOM" id="CLU_292831_0_0_9"/>
<feature type="transmembrane region" description="Helical" evidence="1">
    <location>
        <begin position="12"/>
        <end position="30"/>
    </location>
</feature>
<keyword evidence="1" id="KW-1133">Transmembrane helix</keyword>
<protein>
    <submittedName>
        <fullName evidence="2">Uncharacterized protein</fullName>
    </submittedName>
</protein>
<keyword evidence="1" id="KW-0812">Transmembrane</keyword>
<sequence length="1028" mass="117144">MIQSGVIDMKKIMMIVLILAMVIPVSLQAMDNDSSIESYSTGTNIKGDCVAKYVELSDGLKGNLVVKDNGLGFIDNDDFLISVNYPIKYFEIIDDLDNDKIKDIVLYVETNSGYSNFLIVSSKDSKVLYELALTHQNYNEQKGLFIENSIIRQIVCDKEYVYLIYDHHLLKINAKKKSIVYDHEEDDNIWKLILIDNQVIFTTQLGQLVSLDDDGNINYRKSISKPIKVNSMEKNHLVGINLWDLLVFNDKLYVSCENDKLYEVDYHNGEVINDLKLDIVDQDDLIKRLKEQYSYDYVNSKEIIAITGVFSKAFNGYKLKQIKDDLMLVEAYLGDKNYQQIEMYGASNTGIEPSLLLISDDFEVISKIKLEKYNLDCSNAVLSMYQGQEAIIIPSSFNKDVLRISVYSLDGKLLSQNDIRNLGISLDNIKVSFSKYNDDYLLQINNGNSYIVHNDLKTVSFLGSSKIVNKIADVDDGVIVSSNQNGKINEICKLGLNGKDDILTKVDASNKYMNNGFEAITYDDNSGQLLSLVNEINNKDEVIASHIVIIDIDSGKITQDRKVLLESNKYLVGSEIKYFSDLNNDEKKEILVDNCIIDGNSFDLKSYFDPMIEENGMIIEVGDLNNDKIVDYVNVGENEMRVYHSTHNNFDISYSKTNITKKYDKNLLNNQYVKVIGDLEHEGVNLFIINARNSEGCQYYQVINPKDLSVRFNLLEDGVYNYGETFVLPKIDFNQDGCDDLIFNNPSGSTVDLLSGKDGKVLQTVKLNPDSDDDSMTAVVYDEIIPIQFSEDKMIYQLEDINDDSIKELGYFYYDYYKDINNFKILDGKNYEQLKNCSLENIEYPNNYAIPVLHQTKILINDGEYNQIYDYKKGQLVAGIKLEVTKARAMNDERILMENNGQLYAFDDSCDFKLVDFNKNSNGKMKIKYQSDKNGQMSVYDQGKLVTVSNDEDISLKLLEGKHKLTFSYNDNEGKITHINKVVEVEKSSVSRYLIILCTLIIFGGCLSLVVYPKYRLKKGSVKYGKVN</sequence>
<dbReference type="SUPFAM" id="SSF69318">
    <property type="entry name" value="Integrin alpha N-terminal domain"/>
    <property type="match status" value="1"/>
</dbReference>
<dbReference type="Gene3D" id="2.130.10.10">
    <property type="entry name" value="YVTN repeat-like/Quinoprotein amine dehydrogenase"/>
    <property type="match status" value="1"/>
</dbReference>
<reference evidence="2" key="2">
    <citation type="submission" date="2014-06" db="EMBL/GenBank/DDBJ databases">
        <title>Draft genome sequence of Clostridium spiroforme (DSM 1552).</title>
        <authorList>
            <person name="Sudarsanam P."/>
            <person name="Ley R."/>
            <person name="Guruge J."/>
            <person name="Turnbaugh P.J."/>
            <person name="Mahowald M."/>
            <person name="Liep D."/>
            <person name="Gordon J."/>
        </authorList>
    </citation>
    <scope>NUCLEOTIDE SEQUENCE</scope>
    <source>
        <strain evidence="2">DSM 1552</strain>
    </source>
</reference>
<dbReference type="InterPro" id="IPR028994">
    <property type="entry name" value="Integrin_alpha_N"/>
</dbReference>
<evidence type="ECO:0000313" key="3">
    <source>
        <dbReference type="Proteomes" id="UP000004910"/>
    </source>
</evidence>
<dbReference type="EMBL" id="ABIK02000004">
    <property type="protein sequence ID" value="EDS75764.1"/>
    <property type="molecule type" value="Genomic_DNA"/>
</dbReference>
<organism evidence="2 3">
    <name type="scientific">Thomasclavelia spiroformis DSM 1552</name>
    <dbReference type="NCBI Taxonomy" id="428126"/>
    <lineage>
        <taxon>Bacteria</taxon>
        <taxon>Bacillati</taxon>
        <taxon>Bacillota</taxon>
        <taxon>Erysipelotrichia</taxon>
        <taxon>Erysipelotrichales</taxon>
        <taxon>Coprobacillaceae</taxon>
        <taxon>Thomasclavelia</taxon>
    </lineage>
</organism>
<dbReference type="InterPro" id="IPR015943">
    <property type="entry name" value="WD40/YVTN_repeat-like_dom_sf"/>
</dbReference>
<keyword evidence="1" id="KW-0472">Membrane</keyword>
<dbReference type="STRING" id="428126.CLOSPI_00283"/>
<proteinExistence type="predicted"/>
<gene>
    <name evidence="2" type="ORF">CLOSPI_00283</name>
</gene>
<dbReference type="eggNOG" id="ENOG5033QZK">
    <property type="taxonomic scope" value="Bacteria"/>
</dbReference>
<dbReference type="AlphaFoldDB" id="B1BZB7"/>
<evidence type="ECO:0000313" key="2">
    <source>
        <dbReference type="EMBL" id="EDS75764.1"/>
    </source>
</evidence>
<feature type="transmembrane region" description="Helical" evidence="1">
    <location>
        <begin position="993"/>
        <end position="1012"/>
    </location>
</feature>
<dbReference type="Proteomes" id="UP000004910">
    <property type="component" value="Unassembled WGS sequence"/>
</dbReference>
<evidence type="ECO:0000256" key="1">
    <source>
        <dbReference type="SAM" id="Phobius"/>
    </source>
</evidence>
<dbReference type="SUPFAM" id="SSF50998">
    <property type="entry name" value="Quinoprotein alcohol dehydrogenase-like"/>
    <property type="match status" value="1"/>
</dbReference>
<accession>B1BZB7</accession>
<reference evidence="2" key="1">
    <citation type="submission" date="2008-02" db="EMBL/GenBank/DDBJ databases">
        <authorList>
            <person name="Fulton L."/>
            <person name="Clifton S."/>
            <person name="Fulton B."/>
            <person name="Xu J."/>
            <person name="Minx P."/>
            <person name="Pepin K.H."/>
            <person name="Johnson M."/>
            <person name="Thiruvilangam P."/>
            <person name="Bhonagiri V."/>
            <person name="Nash W.E."/>
            <person name="Mardis E.R."/>
            <person name="Wilson R.K."/>
        </authorList>
    </citation>
    <scope>NUCLEOTIDE SEQUENCE [LARGE SCALE GENOMIC DNA]</scope>
    <source>
        <strain evidence="2">DSM 1552</strain>
    </source>
</reference>
<dbReference type="InterPro" id="IPR011047">
    <property type="entry name" value="Quinoprotein_ADH-like_sf"/>
</dbReference>
<name>B1BZB7_9FIRM</name>